<dbReference type="InterPro" id="IPR013087">
    <property type="entry name" value="Znf_C2H2_type"/>
</dbReference>
<sequence>MVYATACCFIGFAAVSIVRKETATQRLFCDRLPRDVWKVCKDNLQCLKCEKRYSDWRSLRKHMNYFCHMEPLFPCPYCSHKARLSTLLKYSVIIVDSDTCFGLGAVTKSEDLLVEHSGKSLFVCPKCGKGYSWKACLQRHLTTVCGTPPMLSCSFCGYESSRKDVLFRHMRLVHPRSQVHGGSKYKRQRT</sequence>
<dbReference type="GO" id="GO:0005634">
    <property type="term" value="C:nucleus"/>
    <property type="evidence" value="ECO:0007669"/>
    <property type="project" value="UniProtKB-SubCell"/>
</dbReference>
<keyword evidence="2" id="KW-0479">Metal-binding</keyword>
<gene>
    <name evidence="10" type="primary">LOC106748544</name>
</gene>
<dbReference type="InterPro" id="IPR036236">
    <property type="entry name" value="Znf_C2H2_sf"/>
</dbReference>
<dbReference type="Proteomes" id="UP000515204">
    <property type="component" value="Unplaced"/>
</dbReference>
<dbReference type="PROSITE" id="PS00028">
    <property type="entry name" value="ZINC_FINGER_C2H2_1"/>
    <property type="match status" value="1"/>
</dbReference>
<dbReference type="RefSeq" id="XP_014482688.1">
    <property type="nucleotide sequence ID" value="XM_014627202.1"/>
</dbReference>
<dbReference type="PANTHER" id="PTHR24406">
    <property type="entry name" value="TRANSCRIPTIONAL REPRESSOR CTCFL-RELATED"/>
    <property type="match status" value="1"/>
</dbReference>
<keyword evidence="3" id="KW-0677">Repeat</keyword>
<keyword evidence="4 7" id="KW-0863">Zinc-finger</keyword>
<organism evidence="9 10">
    <name type="scientific">Dinoponera quadriceps</name>
    <name type="common">South American ant</name>
    <dbReference type="NCBI Taxonomy" id="609295"/>
    <lineage>
        <taxon>Eukaryota</taxon>
        <taxon>Metazoa</taxon>
        <taxon>Ecdysozoa</taxon>
        <taxon>Arthropoda</taxon>
        <taxon>Hexapoda</taxon>
        <taxon>Insecta</taxon>
        <taxon>Pterygota</taxon>
        <taxon>Neoptera</taxon>
        <taxon>Endopterygota</taxon>
        <taxon>Hymenoptera</taxon>
        <taxon>Apocrita</taxon>
        <taxon>Aculeata</taxon>
        <taxon>Formicoidea</taxon>
        <taxon>Formicidae</taxon>
        <taxon>Ponerinae</taxon>
        <taxon>Ponerini</taxon>
        <taxon>Dinoponera</taxon>
    </lineage>
</organism>
<keyword evidence="5" id="KW-0862">Zinc</keyword>
<evidence type="ECO:0000256" key="7">
    <source>
        <dbReference type="PROSITE-ProRule" id="PRU00042"/>
    </source>
</evidence>
<dbReference type="Gene3D" id="3.30.160.60">
    <property type="entry name" value="Classic Zinc Finger"/>
    <property type="match status" value="2"/>
</dbReference>
<dbReference type="SMART" id="SM00355">
    <property type="entry name" value="ZnF_C2H2"/>
    <property type="match status" value="3"/>
</dbReference>
<reference evidence="10" key="1">
    <citation type="submission" date="2025-08" db="UniProtKB">
        <authorList>
            <consortium name="RefSeq"/>
        </authorList>
    </citation>
    <scope>IDENTIFICATION</scope>
</reference>
<evidence type="ECO:0000256" key="5">
    <source>
        <dbReference type="ARBA" id="ARBA00022833"/>
    </source>
</evidence>
<evidence type="ECO:0000256" key="3">
    <source>
        <dbReference type="ARBA" id="ARBA00022737"/>
    </source>
</evidence>
<dbReference type="PROSITE" id="PS50157">
    <property type="entry name" value="ZINC_FINGER_C2H2_2"/>
    <property type="match status" value="2"/>
</dbReference>
<evidence type="ECO:0000256" key="4">
    <source>
        <dbReference type="ARBA" id="ARBA00022771"/>
    </source>
</evidence>
<evidence type="ECO:0000256" key="2">
    <source>
        <dbReference type="ARBA" id="ARBA00022723"/>
    </source>
</evidence>
<accession>A0A6P3XXP2</accession>
<comment type="subcellular location">
    <subcellularLocation>
        <location evidence="1">Nucleus</location>
    </subcellularLocation>
</comment>
<dbReference type="OrthoDB" id="6359816at2759"/>
<feature type="domain" description="C2H2-type" evidence="8">
    <location>
        <begin position="151"/>
        <end position="179"/>
    </location>
</feature>
<dbReference type="GO" id="GO:0008270">
    <property type="term" value="F:zinc ion binding"/>
    <property type="evidence" value="ECO:0007669"/>
    <property type="project" value="UniProtKB-KW"/>
</dbReference>
<dbReference type="AlphaFoldDB" id="A0A6P3XXP2"/>
<evidence type="ECO:0000259" key="8">
    <source>
        <dbReference type="PROSITE" id="PS50157"/>
    </source>
</evidence>
<evidence type="ECO:0000313" key="9">
    <source>
        <dbReference type="Proteomes" id="UP000515204"/>
    </source>
</evidence>
<dbReference type="InterPro" id="IPR050888">
    <property type="entry name" value="ZnF_C2H2-type_TF"/>
</dbReference>
<keyword evidence="9" id="KW-1185">Reference proteome</keyword>
<evidence type="ECO:0000256" key="6">
    <source>
        <dbReference type="ARBA" id="ARBA00023242"/>
    </source>
</evidence>
<feature type="domain" description="C2H2-type" evidence="8">
    <location>
        <begin position="122"/>
        <end position="149"/>
    </location>
</feature>
<dbReference type="KEGG" id="dqu:106748544"/>
<dbReference type="SUPFAM" id="SSF57667">
    <property type="entry name" value="beta-beta-alpha zinc fingers"/>
    <property type="match status" value="1"/>
</dbReference>
<proteinExistence type="predicted"/>
<protein>
    <submittedName>
        <fullName evidence="10">Zinc finger protein 771-like</fullName>
    </submittedName>
</protein>
<dbReference type="GeneID" id="106748544"/>
<name>A0A6P3XXP2_DINQU</name>
<evidence type="ECO:0000256" key="1">
    <source>
        <dbReference type="ARBA" id="ARBA00004123"/>
    </source>
</evidence>
<evidence type="ECO:0000313" key="10">
    <source>
        <dbReference type="RefSeq" id="XP_014482688.1"/>
    </source>
</evidence>
<dbReference type="Pfam" id="PF00096">
    <property type="entry name" value="zf-C2H2"/>
    <property type="match status" value="3"/>
</dbReference>
<keyword evidence="6" id="KW-0539">Nucleus</keyword>